<keyword evidence="4 8" id="KW-0378">Hydrolase</keyword>
<protein>
    <recommendedName>
        <fullName evidence="8">Signal recognition particle receptor FtsY</fullName>
        <shortName evidence="8">SRP receptor</shortName>
        <ecNumber evidence="8">3.6.5.4</ecNumber>
    </recommendedName>
</protein>
<comment type="caution">
    <text evidence="10">The sequence shown here is derived from an EMBL/GenBank/DDBJ whole genome shotgun (WGS) entry which is preliminary data.</text>
</comment>
<keyword evidence="2 8" id="KW-0963">Cytoplasm</keyword>
<dbReference type="GO" id="GO:0005047">
    <property type="term" value="F:signal recognition particle binding"/>
    <property type="evidence" value="ECO:0007669"/>
    <property type="project" value="TreeGrafter"/>
</dbReference>
<evidence type="ECO:0000256" key="2">
    <source>
        <dbReference type="ARBA" id="ARBA00022490"/>
    </source>
</evidence>
<dbReference type="GO" id="GO:0003924">
    <property type="term" value="F:GTPase activity"/>
    <property type="evidence" value="ECO:0007669"/>
    <property type="project" value="UniProtKB-UniRule"/>
</dbReference>
<comment type="subunit">
    <text evidence="8">Part of the signal recognition particle protein translocation system, which is composed of SRP and FtsY.</text>
</comment>
<dbReference type="InterPro" id="IPR004390">
    <property type="entry name" value="SR_rcpt_FtsY"/>
</dbReference>
<dbReference type="SMART" id="SM00962">
    <property type="entry name" value="SRP54"/>
    <property type="match status" value="1"/>
</dbReference>
<dbReference type="Proteomes" id="UP000050360">
    <property type="component" value="Unassembled WGS sequence"/>
</dbReference>
<feature type="binding site" evidence="8">
    <location>
        <begin position="195"/>
        <end position="202"/>
    </location>
    <ligand>
        <name>GTP</name>
        <dbReference type="ChEBI" id="CHEBI:37565"/>
    </ligand>
</feature>
<comment type="subcellular location">
    <subcellularLocation>
        <location evidence="8">Cell membrane</location>
        <topology evidence="8">Peripheral membrane protein</topology>
        <orientation evidence="8">Cytoplasmic side</orientation>
    </subcellularLocation>
    <subcellularLocation>
        <location evidence="8">Cytoplasm</location>
    </subcellularLocation>
</comment>
<dbReference type="PATRIC" id="fig|1719120.3.peg.4061"/>
<dbReference type="PROSITE" id="PS00300">
    <property type="entry name" value="SRP54"/>
    <property type="match status" value="1"/>
</dbReference>
<keyword evidence="7 8" id="KW-0675">Receptor</keyword>
<evidence type="ECO:0000313" key="10">
    <source>
        <dbReference type="EMBL" id="KPQ41709.1"/>
    </source>
</evidence>
<evidence type="ECO:0000256" key="6">
    <source>
        <dbReference type="ARBA" id="ARBA00023136"/>
    </source>
</evidence>
<dbReference type="InterPro" id="IPR013822">
    <property type="entry name" value="Signal_recog_particl_SRP54_hlx"/>
</dbReference>
<dbReference type="SMART" id="SM00382">
    <property type="entry name" value="AAA"/>
    <property type="match status" value="1"/>
</dbReference>
<dbReference type="NCBIfam" id="TIGR00064">
    <property type="entry name" value="ftsY"/>
    <property type="match status" value="1"/>
</dbReference>
<evidence type="ECO:0000256" key="3">
    <source>
        <dbReference type="ARBA" id="ARBA00022741"/>
    </source>
</evidence>
<keyword evidence="6 8" id="KW-0472">Membrane</keyword>
<evidence type="ECO:0000256" key="7">
    <source>
        <dbReference type="ARBA" id="ARBA00023170"/>
    </source>
</evidence>
<comment type="function">
    <text evidence="8">Involved in targeting and insertion of nascent membrane proteins into the cytoplasmic membrane. Acts as a receptor for the complex formed by the signal recognition particle (SRP) and the ribosome-nascent chain (RNC).</text>
</comment>
<dbReference type="HAMAP" id="MF_00920">
    <property type="entry name" value="FtsY"/>
    <property type="match status" value="1"/>
</dbReference>
<dbReference type="InterPro" id="IPR027417">
    <property type="entry name" value="P-loop_NTPase"/>
</dbReference>
<dbReference type="InterPro" id="IPR000897">
    <property type="entry name" value="SRP54_GTPase_dom"/>
</dbReference>
<evidence type="ECO:0000256" key="5">
    <source>
        <dbReference type="ARBA" id="ARBA00023134"/>
    </source>
</evidence>
<dbReference type="InterPro" id="IPR036225">
    <property type="entry name" value="SRP/SRP_N"/>
</dbReference>
<evidence type="ECO:0000256" key="4">
    <source>
        <dbReference type="ARBA" id="ARBA00022801"/>
    </source>
</evidence>
<dbReference type="SUPFAM" id="SSF47364">
    <property type="entry name" value="Domain of the SRP/SRP receptor G-proteins"/>
    <property type="match status" value="1"/>
</dbReference>
<keyword evidence="3 8" id="KW-0547">Nucleotide-binding</keyword>
<comment type="similarity">
    <text evidence="8">Belongs to the GTP-binding SRP family. FtsY subfamily.</text>
</comment>
<feature type="binding site" evidence="8">
    <location>
        <begin position="277"/>
        <end position="281"/>
    </location>
    <ligand>
        <name>GTP</name>
        <dbReference type="ChEBI" id="CHEBI:37565"/>
    </ligand>
</feature>
<feature type="binding site" evidence="8">
    <location>
        <begin position="335"/>
        <end position="338"/>
    </location>
    <ligand>
        <name>GTP</name>
        <dbReference type="ChEBI" id="CHEBI:37565"/>
    </ligand>
</feature>
<comment type="catalytic activity">
    <reaction evidence="8">
        <text>GTP + H2O = GDP + phosphate + H(+)</text>
        <dbReference type="Rhea" id="RHEA:19669"/>
        <dbReference type="ChEBI" id="CHEBI:15377"/>
        <dbReference type="ChEBI" id="CHEBI:15378"/>
        <dbReference type="ChEBI" id="CHEBI:37565"/>
        <dbReference type="ChEBI" id="CHEBI:43474"/>
        <dbReference type="ChEBI" id="CHEBI:58189"/>
        <dbReference type="EC" id="3.6.5.4"/>
    </reaction>
</comment>
<dbReference type="Pfam" id="PF02881">
    <property type="entry name" value="SRP54_N"/>
    <property type="match status" value="1"/>
</dbReference>
<dbReference type="EMBL" id="LKCM01000311">
    <property type="protein sequence ID" value="KPQ41709.1"/>
    <property type="molecule type" value="Genomic_DNA"/>
</dbReference>
<organism evidence="10 11">
    <name type="scientific">Candidatus Methanoperedens nitratireducens</name>
    <dbReference type="NCBI Taxonomy" id="1392998"/>
    <lineage>
        <taxon>Archaea</taxon>
        <taxon>Methanobacteriati</taxon>
        <taxon>Methanobacteriota</taxon>
        <taxon>Stenosarchaea group</taxon>
        <taxon>Methanomicrobia</taxon>
        <taxon>Methanosarcinales</taxon>
        <taxon>ANME-2 cluster</taxon>
        <taxon>Candidatus Methanoperedentaceae</taxon>
        <taxon>Candidatus Methanoperedens</taxon>
    </lineage>
</organism>
<reference evidence="10 11" key="1">
    <citation type="submission" date="2015-09" db="EMBL/GenBank/DDBJ databases">
        <title>A metagenomics-based metabolic model of nitrate-dependent anaerobic oxidation of methane by Methanoperedens-like archaea.</title>
        <authorList>
            <person name="Arshad A."/>
            <person name="Speth D.R."/>
            <person name="De Graaf R.M."/>
            <person name="Op Den Camp H.J."/>
            <person name="Jetten M.S."/>
            <person name="Welte C.U."/>
        </authorList>
    </citation>
    <scope>NUCLEOTIDE SEQUENCE [LARGE SCALE GENOMIC DNA]</scope>
</reference>
<dbReference type="Gene3D" id="1.20.120.140">
    <property type="entry name" value="Signal recognition particle SRP54, nucleotide-binding domain"/>
    <property type="match status" value="1"/>
</dbReference>
<dbReference type="Gene3D" id="3.40.50.300">
    <property type="entry name" value="P-loop containing nucleotide triphosphate hydrolases"/>
    <property type="match status" value="1"/>
</dbReference>
<evidence type="ECO:0000256" key="8">
    <source>
        <dbReference type="HAMAP-Rule" id="MF_00920"/>
    </source>
</evidence>
<dbReference type="GO" id="GO:0005886">
    <property type="term" value="C:plasma membrane"/>
    <property type="evidence" value="ECO:0007669"/>
    <property type="project" value="UniProtKB-SubCell"/>
</dbReference>
<dbReference type="GO" id="GO:0005737">
    <property type="term" value="C:cytoplasm"/>
    <property type="evidence" value="ECO:0007669"/>
    <property type="project" value="UniProtKB-SubCell"/>
</dbReference>
<name>A0A0P8DVX5_9EURY</name>
<keyword evidence="1 8" id="KW-1003">Cell membrane</keyword>
<dbReference type="InterPro" id="IPR003593">
    <property type="entry name" value="AAA+_ATPase"/>
</dbReference>
<dbReference type="SUPFAM" id="SSF52540">
    <property type="entry name" value="P-loop containing nucleoside triphosphate hydrolases"/>
    <property type="match status" value="1"/>
</dbReference>
<dbReference type="AlphaFoldDB" id="A0A0P8DVX5"/>
<dbReference type="EC" id="3.6.5.4" evidence="8"/>
<gene>
    <name evidence="8" type="primary">ftsY</name>
    <name evidence="10" type="ORF">MPEBLZ_03737</name>
</gene>
<sequence length="383" mass="41968">MFEKLKEKLGGFKKALGTVLETKEKEAIKTEPAKVESVKVKTVKAGIKTDVKADVKTDLNTRVTSSETGEIGEIRKTPEPAIPPKAPEKFGIFDKIKAAVFEQEFIIEESSVKDILWELEMALLESDVALPVAEKIVESIKLELVGTRRKIGSDTGKIVEDALKKAILKVISVDYFDFDEFIKKANKPVSIVFVGVNGTGKTTTVAKMAERFKSQNYSVVIAAGDTFRAGAIEQIDRHAEALGIKIIKHQEGSDPAAIIYDAIQFAKAKHKDIVLADTAGRMHININLMDQLKKICRVNNPDLIIFVDEAIAGNDAVERAKLFNSAVPFSGSILTKADADSKGGAAISISYTTGKPILFLGVGQTYKDLVKFEPQWLISRLFE</sequence>
<dbReference type="Pfam" id="PF00448">
    <property type="entry name" value="SRP54"/>
    <property type="match status" value="1"/>
</dbReference>
<dbReference type="FunFam" id="3.40.50.300:FF:000566">
    <property type="entry name" value="Signal recognition particle receptor subunit alpha"/>
    <property type="match status" value="1"/>
</dbReference>
<accession>A0A0P8DVX5</accession>
<dbReference type="PANTHER" id="PTHR43134:SF1">
    <property type="entry name" value="SIGNAL RECOGNITION PARTICLE RECEPTOR SUBUNIT ALPHA"/>
    <property type="match status" value="1"/>
</dbReference>
<dbReference type="SMART" id="SM00963">
    <property type="entry name" value="SRP54_N"/>
    <property type="match status" value="1"/>
</dbReference>
<evidence type="ECO:0000313" key="11">
    <source>
        <dbReference type="Proteomes" id="UP000050360"/>
    </source>
</evidence>
<dbReference type="PANTHER" id="PTHR43134">
    <property type="entry name" value="SIGNAL RECOGNITION PARTICLE RECEPTOR SUBUNIT ALPHA"/>
    <property type="match status" value="1"/>
</dbReference>
<feature type="domain" description="SRP54-type proteins GTP-binding" evidence="9">
    <location>
        <begin position="356"/>
        <end position="369"/>
    </location>
</feature>
<evidence type="ECO:0000259" key="9">
    <source>
        <dbReference type="PROSITE" id="PS00300"/>
    </source>
</evidence>
<dbReference type="InterPro" id="IPR042101">
    <property type="entry name" value="SRP54_N_sf"/>
</dbReference>
<dbReference type="GO" id="GO:0005525">
    <property type="term" value="F:GTP binding"/>
    <property type="evidence" value="ECO:0007669"/>
    <property type="project" value="UniProtKB-UniRule"/>
</dbReference>
<dbReference type="GO" id="GO:0006614">
    <property type="term" value="P:SRP-dependent cotranslational protein targeting to membrane"/>
    <property type="evidence" value="ECO:0007669"/>
    <property type="project" value="InterPro"/>
</dbReference>
<keyword evidence="5 8" id="KW-0342">GTP-binding</keyword>
<proteinExistence type="inferred from homology"/>
<evidence type="ECO:0000256" key="1">
    <source>
        <dbReference type="ARBA" id="ARBA00022475"/>
    </source>
</evidence>